<accession>A0A5D2CVT8</accession>
<dbReference type="AlphaFoldDB" id="A0A5D2CVT8"/>
<proteinExistence type="predicted"/>
<dbReference type="EMBL" id="CM017704">
    <property type="protein sequence ID" value="TYG73434.1"/>
    <property type="molecule type" value="Genomic_DNA"/>
</dbReference>
<reference evidence="1 2" key="1">
    <citation type="submission" date="2019-06" db="EMBL/GenBank/DDBJ databases">
        <title>WGS assembly of Gossypium darwinii.</title>
        <authorList>
            <person name="Chen Z.J."/>
            <person name="Sreedasyam A."/>
            <person name="Ando A."/>
            <person name="Song Q."/>
            <person name="De L."/>
            <person name="Hulse-Kemp A."/>
            <person name="Ding M."/>
            <person name="Ye W."/>
            <person name="Kirkbride R."/>
            <person name="Jenkins J."/>
            <person name="Plott C."/>
            <person name="Lovell J."/>
            <person name="Lin Y.-M."/>
            <person name="Vaughn R."/>
            <person name="Liu B."/>
            <person name="Li W."/>
            <person name="Simpson S."/>
            <person name="Scheffler B."/>
            <person name="Saski C."/>
            <person name="Grover C."/>
            <person name="Hu G."/>
            <person name="Conover J."/>
            <person name="Carlson J."/>
            <person name="Shu S."/>
            <person name="Boston L."/>
            <person name="Williams M."/>
            <person name="Peterson D."/>
            <person name="Mcgee K."/>
            <person name="Jones D."/>
            <person name="Wendel J."/>
            <person name="Stelly D."/>
            <person name="Grimwood J."/>
            <person name="Schmutz J."/>
        </authorList>
    </citation>
    <scope>NUCLEOTIDE SEQUENCE [LARGE SCALE GENOMIC DNA]</scope>
    <source>
        <strain evidence="1">1808015.09</strain>
    </source>
</reference>
<sequence length="121" mass="14113">MIAGDFNVIMCGEEIQGDSEPSLVGCNRFRLKSDNQPLLILTHPESSMERDRPFSFLASWLTHPEFRDVVLKCWSNDVKIGMNLENLTRLIQVRNRTVFGNIFARKRKGKMKLERMQKAWE</sequence>
<gene>
    <name evidence="1" type="ORF">ES288_D04G100400v1</name>
</gene>
<evidence type="ECO:0000313" key="2">
    <source>
        <dbReference type="Proteomes" id="UP000323506"/>
    </source>
</evidence>
<organism evidence="1 2">
    <name type="scientific">Gossypium darwinii</name>
    <name type="common">Darwin's cotton</name>
    <name type="synonym">Gossypium barbadense var. darwinii</name>
    <dbReference type="NCBI Taxonomy" id="34276"/>
    <lineage>
        <taxon>Eukaryota</taxon>
        <taxon>Viridiplantae</taxon>
        <taxon>Streptophyta</taxon>
        <taxon>Embryophyta</taxon>
        <taxon>Tracheophyta</taxon>
        <taxon>Spermatophyta</taxon>
        <taxon>Magnoliopsida</taxon>
        <taxon>eudicotyledons</taxon>
        <taxon>Gunneridae</taxon>
        <taxon>Pentapetalae</taxon>
        <taxon>rosids</taxon>
        <taxon>malvids</taxon>
        <taxon>Malvales</taxon>
        <taxon>Malvaceae</taxon>
        <taxon>Malvoideae</taxon>
        <taxon>Gossypium</taxon>
    </lineage>
</organism>
<name>A0A5D2CVT8_GOSDA</name>
<protein>
    <recommendedName>
        <fullName evidence="3">Endonuclease/exonuclease/phosphatase domain-containing protein</fullName>
    </recommendedName>
</protein>
<keyword evidence="2" id="KW-1185">Reference proteome</keyword>
<evidence type="ECO:0008006" key="3">
    <source>
        <dbReference type="Google" id="ProtNLM"/>
    </source>
</evidence>
<dbReference type="Proteomes" id="UP000323506">
    <property type="component" value="Chromosome D04"/>
</dbReference>
<evidence type="ECO:0000313" key="1">
    <source>
        <dbReference type="EMBL" id="TYG73434.1"/>
    </source>
</evidence>